<dbReference type="Proteomes" id="UP000580250">
    <property type="component" value="Unassembled WGS sequence"/>
</dbReference>
<protein>
    <submittedName>
        <fullName evidence="2">Uncharacterized protein</fullName>
    </submittedName>
</protein>
<sequence length="217" mass="24319">MSVQALLSEVRPNMEIFQAIKAADQLFYKDRVHYVDLKPIFTSKKEGKIEGIVQADNEHKDNLTKPDKKSVGNVQAKESGKKEKVKVKTAMDKIENGNVKKEKIDVQNVKKEKADIQIAKKQKENFSANSGNATSKLQQVIHQAQKTIEKALNTGSNSSVSIMEPPSSATDELKRLRTENAVLCKKLEIQEKTINRLEKITQKLLQKSGMTEADLSD</sequence>
<comment type="caution">
    <text evidence="2">The sequence shown here is derived from an EMBL/GenBank/DDBJ whole genome shotgun (WGS) entry which is preliminary data.</text>
</comment>
<reference evidence="2 3" key="1">
    <citation type="submission" date="2020-08" db="EMBL/GenBank/DDBJ databases">
        <authorList>
            <person name="Koutsovoulos G."/>
            <person name="Danchin GJ E."/>
        </authorList>
    </citation>
    <scope>NUCLEOTIDE SEQUENCE [LARGE SCALE GENOMIC DNA]</scope>
</reference>
<evidence type="ECO:0000313" key="2">
    <source>
        <dbReference type="EMBL" id="CAD2191498.1"/>
    </source>
</evidence>
<keyword evidence="1" id="KW-0175">Coiled coil</keyword>
<dbReference type="AlphaFoldDB" id="A0A6V7WWW5"/>
<proteinExistence type="predicted"/>
<evidence type="ECO:0000313" key="3">
    <source>
        <dbReference type="Proteomes" id="UP000580250"/>
    </source>
</evidence>
<evidence type="ECO:0000256" key="1">
    <source>
        <dbReference type="SAM" id="Coils"/>
    </source>
</evidence>
<accession>A0A6V7WWW5</accession>
<gene>
    <name evidence="2" type="ORF">MENT_LOCUS44335</name>
</gene>
<dbReference type="EMBL" id="CAJEWN010000883">
    <property type="protein sequence ID" value="CAD2191498.1"/>
    <property type="molecule type" value="Genomic_DNA"/>
</dbReference>
<name>A0A6V7WWW5_MELEN</name>
<feature type="coiled-coil region" evidence="1">
    <location>
        <begin position="173"/>
        <end position="207"/>
    </location>
</feature>
<organism evidence="2 3">
    <name type="scientific">Meloidogyne enterolobii</name>
    <name type="common">Root-knot nematode worm</name>
    <name type="synonym">Meloidogyne mayaguensis</name>
    <dbReference type="NCBI Taxonomy" id="390850"/>
    <lineage>
        <taxon>Eukaryota</taxon>
        <taxon>Metazoa</taxon>
        <taxon>Ecdysozoa</taxon>
        <taxon>Nematoda</taxon>
        <taxon>Chromadorea</taxon>
        <taxon>Rhabditida</taxon>
        <taxon>Tylenchina</taxon>
        <taxon>Tylenchomorpha</taxon>
        <taxon>Tylenchoidea</taxon>
        <taxon>Meloidogynidae</taxon>
        <taxon>Meloidogyninae</taxon>
        <taxon>Meloidogyne</taxon>
    </lineage>
</organism>